<comment type="caution">
    <text evidence="2">The sequence shown here is derived from an EMBL/GenBank/DDBJ whole genome shotgun (WGS) entry which is preliminary data.</text>
</comment>
<feature type="transmembrane region" description="Helical" evidence="1">
    <location>
        <begin position="12"/>
        <end position="35"/>
    </location>
</feature>
<protein>
    <submittedName>
        <fullName evidence="2">Uncharacterized protein</fullName>
    </submittedName>
</protein>
<keyword evidence="1" id="KW-1133">Transmembrane helix</keyword>
<keyword evidence="1" id="KW-0472">Membrane</keyword>
<evidence type="ECO:0000313" key="3">
    <source>
        <dbReference type="Proteomes" id="UP000547444"/>
    </source>
</evidence>
<gene>
    <name evidence="2" type="ORF">FHU31_004261</name>
</gene>
<keyword evidence="3" id="KW-1185">Reference proteome</keyword>
<dbReference type="EMBL" id="JAANOW010000002">
    <property type="protein sequence ID" value="NIH97271.1"/>
    <property type="molecule type" value="Genomic_DNA"/>
</dbReference>
<dbReference type="AlphaFoldDB" id="A0A7X5ZEL5"/>
<reference evidence="2 3" key="1">
    <citation type="submission" date="2020-03" db="EMBL/GenBank/DDBJ databases">
        <title>Sequencing the genomes of 1000 actinobacteria strains.</title>
        <authorList>
            <person name="Klenk H.-P."/>
        </authorList>
    </citation>
    <scope>NUCLEOTIDE SEQUENCE [LARGE SCALE GENOMIC DNA]</scope>
    <source>
        <strain evidence="2 3">DSM 44556</strain>
    </source>
</reference>
<sequence length="39" mass="4731">MDDQDRRRKRALIVFQLLIYGALIAMFLIQLHMLVVKDW</sequence>
<name>A0A7X5ZEL5_9MYCO</name>
<organism evidence="2 3">
    <name type="scientific">Mycolicibacterium fluoranthenivorans</name>
    <dbReference type="NCBI Taxonomy" id="258505"/>
    <lineage>
        <taxon>Bacteria</taxon>
        <taxon>Bacillati</taxon>
        <taxon>Actinomycetota</taxon>
        <taxon>Actinomycetes</taxon>
        <taxon>Mycobacteriales</taxon>
        <taxon>Mycobacteriaceae</taxon>
        <taxon>Mycolicibacterium</taxon>
    </lineage>
</organism>
<proteinExistence type="predicted"/>
<evidence type="ECO:0000256" key="1">
    <source>
        <dbReference type="SAM" id="Phobius"/>
    </source>
</evidence>
<accession>A0A7X5ZEL5</accession>
<keyword evidence="1" id="KW-0812">Transmembrane</keyword>
<evidence type="ECO:0000313" key="2">
    <source>
        <dbReference type="EMBL" id="NIH97271.1"/>
    </source>
</evidence>
<dbReference type="Proteomes" id="UP000547444">
    <property type="component" value="Unassembled WGS sequence"/>
</dbReference>